<protein>
    <submittedName>
        <fullName evidence="11">Transmembrane protein 43</fullName>
    </submittedName>
</protein>
<proteinExistence type="inferred from homology"/>
<keyword evidence="7 10" id="KW-1133">Transmembrane helix</keyword>
<organism evidence="11 12">
    <name type="scientific">Pycnococcus provasolii</name>
    <dbReference type="NCBI Taxonomy" id="41880"/>
    <lineage>
        <taxon>Eukaryota</taxon>
        <taxon>Viridiplantae</taxon>
        <taxon>Chlorophyta</taxon>
        <taxon>Pseudoscourfieldiophyceae</taxon>
        <taxon>Pseudoscourfieldiales</taxon>
        <taxon>Pycnococcaceae</taxon>
        <taxon>Pycnococcus</taxon>
    </lineage>
</organism>
<dbReference type="GO" id="GO:0005789">
    <property type="term" value="C:endoplasmic reticulum membrane"/>
    <property type="evidence" value="ECO:0007669"/>
    <property type="project" value="UniProtKB-SubCell"/>
</dbReference>
<evidence type="ECO:0000256" key="1">
    <source>
        <dbReference type="ARBA" id="ARBA00004127"/>
    </source>
</evidence>
<dbReference type="GO" id="GO:0005637">
    <property type="term" value="C:nuclear inner membrane"/>
    <property type="evidence" value="ECO:0007669"/>
    <property type="project" value="TreeGrafter"/>
</dbReference>
<evidence type="ECO:0000256" key="4">
    <source>
        <dbReference type="ARBA" id="ARBA00006627"/>
    </source>
</evidence>
<dbReference type="AlphaFoldDB" id="A0A830HUE0"/>
<keyword evidence="5 10" id="KW-0812">Transmembrane</keyword>
<dbReference type="Proteomes" id="UP000660262">
    <property type="component" value="Unassembled WGS sequence"/>
</dbReference>
<gene>
    <name evidence="11" type="ORF">PPROV_000930900</name>
</gene>
<dbReference type="PANTHER" id="PTHR13416">
    <property type="match status" value="1"/>
</dbReference>
<sequence>MQEANGVDSRLSSIGHIRALGLAYAGGPAFGLPPWTIDETLDAGLCQLLWDTFEAGAAASLPGANMDSFTTRSYSYTPSGNGRGVRGGSGSNPCAAVAFGLLMFAGSIALLWWNEGISVERYETLSVATKEVVELGEPERPEAGDAGKLVHLTGKAVGEVLTDGEFGLSVPALRMRRKASMLQWVEHKKETKHKQGSQTVTDVTYSYKQEWKGSVVDSTRFNHPQGHENPTHMQYTASSWDAAVRIGDGFKLTRSLVGQIGGYQEISLDAKGASRDTDALAALDDGQDSSKALAARRLGDEVALTSSPAKIAYLPKRWYASKTHLQSYRPGEVARVGATEVSFEGVPSGGTYSILARQQRDGSLMPWKAKGGRSDVAVVKSGYVSASEMIAAEVSANTMRTWFLRGLGAFLVFLAISCILSPVTWIASFADFIPLLGPLFSGVVNMGVSVIAFTIAITVSFTTIGVAWLWHRPVLAGTLLIVAASTAFLSLTEAWKRRKQQ</sequence>
<dbReference type="Pfam" id="PF07787">
    <property type="entry name" value="TMEM43"/>
    <property type="match status" value="1"/>
</dbReference>
<comment type="similarity">
    <text evidence="4">Belongs to the TMEM43 family.</text>
</comment>
<feature type="transmembrane region" description="Helical" evidence="10">
    <location>
        <begin position="439"/>
        <end position="468"/>
    </location>
</feature>
<keyword evidence="12" id="KW-1185">Reference proteome</keyword>
<keyword evidence="6" id="KW-0256">Endoplasmic reticulum</keyword>
<evidence type="ECO:0000256" key="7">
    <source>
        <dbReference type="ARBA" id="ARBA00022989"/>
    </source>
</evidence>
<evidence type="ECO:0000256" key="5">
    <source>
        <dbReference type="ARBA" id="ARBA00022692"/>
    </source>
</evidence>
<keyword evidence="9" id="KW-0539">Nucleus</keyword>
<evidence type="ECO:0000256" key="8">
    <source>
        <dbReference type="ARBA" id="ARBA00023136"/>
    </source>
</evidence>
<evidence type="ECO:0000256" key="2">
    <source>
        <dbReference type="ARBA" id="ARBA00004259"/>
    </source>
</evidence>
<dbReference type="GO" id="GO:0071763">
    <property type="term" value="P:nuclear membrane organization"/>
    <property type="evidence" value="ECO:0007669"/>
    <property type="project" value="TreeGrafter"/>
</dbReference>
<dbReference type="OrthoDB" id="410725at2759"/>
<evidence type="ECO:0000256" key="9">
    <source>
        <dbReference type="ARBA" id="ARBA00023242"/>
    </source>
</evidence>
<evidence type="ECO:0000256" key="3">
    <source>
        <dbReference type="ARBA" id="ARBA00004586"/>
    </source>
</evidence>
<reference evidence="11" key="1">
    <citation type="submission" date="2020-10" db="EMBL/GenBank/DDBJ databases">
        <title>Unveiling of a novel bifunctional photoreceptor, Dualchrome1, isolated from a cosmopolitan green alga.</title>
        <authorList>
            <person name="Suzuki S."/>
            <person name="Kawachi M."/>
        </authorList>
    </citation>
    <scope>NUCLEOTIDE SEQUENCE</scope>
    <source>
        <strain evidence="11">NIES 2893</strain>
    </source>
</reference>
<feature type="transmembrane region" description="Helical" evidence="10">
    <location>
        <begin position="474"/>
        <end position="495"/>
    </location>
</feature>
<dbReference type="GO" id="GO:0006629">
    <property type="term" value="P:lipid metabolic process"/>
    <property type="evidence" value="ECO:0007669"/>
    <property type="project" value="TreeGrafter"/>
</dbReference>
<comment type="caution">
    <text evidence="11">The sequence shown here is derived from an EMBL/GenBank/DDBJ whole genome shotgun (WGS) entry which is preliminary data.</text>
</comment>
<evidence type="ECO:0000256" key="6">
    <source>
        <dbReference type="ARBA" id="ARBA00022824"/>
    </source>
</evidence>
<dbReference type="PANTHER" id="PTHR13416:SF2">
    <property type="entry name" value="TRANSMEMBRANE PROTEIN 43"/>
    <property type="match status" value="1"/>
</dbReference>
<name>A0A830HUE0_9CHLO</name>
<keyword evidence="8 10" id="KW-0472">Membrane</keyword>
<evidence type="ECO:0000313" key="11">
    <source>
        <dbReference type="EMBL" id="GHP10578.1"/>
    </source>
</evidence>
<evidence type="ECO:0000256" key="10">
    <source>
        <dbReference type="SAM" id="Phobius"/>
    </source>
</evidence>
<feature type="transmembrane region" description="Helical" evidence="10">
    <location>
        <begin position="402"/>
        <end position="427"/>
    </location>
</feature>
<evidence type="ECO:0000313" key="12">
    <source>
        <dbReference type="Proteomes" id="UP000660262"/>
    </source>
</evidence>
<accession>A0A830HUE0</accession>
<comment type="subcellular location">
    <subcellularLocation>
        <location evidence="1">Endomembrane system</location>
        <topology evidence="1">Multi-pass membrane protein</topology>
    </subcellularLocation>
    <subcellularLocation>
        <location evidence="3">Endoplasmic reticulum membrane</location>
    </subcellularLocation>
    <subcellularLocation>
        <location evidence="2">Nucleus envelope</location>
    </subcellularLocation>
</comment>
<dbReference type="EMBL" id="BNJQ01000030">
    <property type="protein sequence ID" value="GHP10578.1"/>
    <property type="molecule type" value="Genomic_DNA"/>
</dbReference>
<dbReference type="InterPro" id="IPR012430">
    <property type="entry name" value="TMEM43_fam"/>
</dbReference>